<organism evidence="3 4">
    <name type="scientific">Micromonospora coerulea</name>
    <dbReference type="NCBI Taxonomy" id="47856"/>
    <lineage>
        <taxon>Bacteria</taxon>
        <taxon>Bacillati</taxon>
        <taxon>Actinomycetota</taxon>
        <taxon>Actinomycetes</taxon>
        <taxon>Micromonosporales</taxon>
        <taxon>Micromonosporaceae</taxon>
        <taxon>Micromonospora</taxon>
    </lineage>
</organism>
<keyword evidence="4" id="KW-1185">Reference proteome</keyword>
<feature type="compositionally biased region" description="Gly residues" evidence="1">
    <location>
        <begin position="33"/>
        <end position="57"/>
    </location>
</feature>
<dbReference type="Proteomes" id="UP001500307">
    <property type="component" value="Unassembled WGS sequence"/>
</dbReference>
<keyword evidence="2" id="KW-1133">Transmembrane helix</keyword>
<dbReference type="RefSeq" id="WP_346121122.1">
    <property type="nucleotide sequence ID" value="NZ_BAABGU010000020.1"/>
</dbReference>
<keyword evidence="2" id="KW-0472">Membrane</keyword>
<sequence length="126" mass="12894">MTTPSGASPEDDYWRRPPDQSPPDGTVQPAEGPGAGGPTSGADVGGPGAGARQGGYSGPPPTTPPPPGWRPPIHVQVPPPRQLPPQDMAGLDQGEQRAQRLTYGLGAVAAVVLVLLTCLLCSRVIF</sequence>
<comment type="caution">
    <text evidence="3">The sequence shown here is derived from an EMBL/GenBank/DDBJ whole genome shotgun (WGS) entry which is preliminary data.</text>
</comment>
<gene>
    <name evidence="3" type="ORF">GCM10023176_36630</name>
</gene>
<evidence type="ECO:0000256" key="1">
    <source>
        <dbReference type="SAM" id="MobiDB-lite"/>
    </source>
</evidence>
<name>A0ABP8SQF2_9ACTN</name>
<reference evidence="4" key="1">
    <citation type="journal article" date="2019" name="Int. J. Syst. Evol. Microbiol.">
        <title>The Global Catalogue of Microorganisms (GCM) 10K type strain sequencing project: providing services to taxonomists for standard genome sequencing and annotation.</title>
        <authorList>
            <consortium name="The Broad Institute Genomics Platform"/>
            <consortium name="The Broad Institute Genome Sequencing Center for Infectious Disease"/>
            <person name="Wu L."/>
            <person name="Ma J."/>
        </authorList>
    </citation>
    <scope>NUCLEOTIDE SEQUENCE [LARGE SCALE GENOMIC DNA]</scope>
    <source>
        <strain evidence="4">JCM 3175</strain>
    </source>
</reference>
<keyword evidence="2" id="KW-0812">Transmembrane</keyword>
<evidence type="ECO:0000313" key="4">
    <source>
        <dbReference type="Proteomes" id="UP001500307"/>
    </source>
</evidence>
<feature type="compositionally biased region" description="Pro residues" evidence="1">
    <location>
        <begin position="58"/>
        <end position="70"/>
    </location>
</feature>
<proteinExistence type="predicted"/>
<feature type="region of interest" description="Disordered" evidence="1">
    <location>
        <begin position="1"/>
        <end position="95"/>
    </location>
</feature>
<feature type="transmembrane region" description="Helical" evidence="2">
    <location>
        <begin position="101"/>
        <end position="125"/>
    </location>
</feature>
<evidence type="ECO:0008006" key="5">
    <source>
        <dbReference type="Google" id="ProtNLM"/>
    </source>
</evidence>
<accession>A0ABP8SQF2</accession>
<evidence type="ECO:0000256" key="2">
    <source>
        <dbReference type="SAM" id="Phobius"/>
    </source>
</evidence>
<evidence type="ECO:0000313" key="3">
    <source>
        <dbReference type="EMBL" id="GAA4572854.1"/>
    </source>
</evidence>
<dbReference type="EMBL" id="BAABGU010000020">
    <property type="protein sequence ID" value="GAA4572854.1"/>
    <property type="molecule type" value="Genomic_DNA"/>
</dbReference>
<protein>
    <recommendedName>
        <fullName evidence="5">Translation initiation factor 2</fullName>
    </recommendedName>
</protein>